<dbReference type="Proteomes" id="UP000294145">
    <property type="component" value="Unassembled WGS sequence"/>
</dbReference>
<evidence type="ECO:0000313" key="3">
    <source>
        <dbReference type="EMBL" id="TBM41309.1"/>
    </source>
</evidence>
<dbReference type="EMBL" id="SISP01000020">
    <property type="protein sequence ID" value="TBM41309.1"/>
    <property type="molecule type" value="Genomic_DNA"/>
</dbReference>
<protein>
    <submittedName>
        <fullName evidence="3">Uncharacterized protein</fullName>
    </submittedName>
</protein>
<name>A0A7Z7VLR1_VIBCL</name>
<sequence length="228" mass="26220">MYYIPETRDTNAVYVLIFAIAVLWMFFTYLPAYLKSKRAQEAKELSLAEESREQQRHEVDLKRQLILNEYLEKNPKEALAMLGKSSAFRSKPAPRRPRASQEQRRSKNTDLGETGPNRSNDSSFKKGPSELRGKLIDHGRARYKNKKNEKFSYFVTLDIDGTEQTFWGLDLKSAIEIAVVELGDTVLLTRGDKKSVTVESVVYDENGNEIGKEPVQTYRQQWNCTKVS</sequence>
<keyword evidence="2" id="KW-0812">Transmembrane</keyword>
<feature type="compositionally biased region" description="Basic and acidic residues" evidence="1">
    <location>
        <begin position="123"/>
        <end position="137"/>
    </location>
</feature>
<accession>A0A7Z7VLR1</accession>
<feature type="compositionally biased region" description="Basic and acidic residues" evidence="1">
    <location>
        <begin position="99"/>
        <end position="110"/>
    </location>
</feature>
<keyword evidence="2" id="KW-0472">Membrane</keyword>
<reference evidence="3 4" key="1">
    <citation type="submission" date="2019-02" db="EMBL/GenBank/DDBJ databases">
        <title>Genomic plasticity associated with the antimicrobial resistance in Vibrio cholerae.</title>
        <authorList>
            <person name="Verma J."/>
            <person name="Bag S."/>
            <person name="Saha B."/>
            <person name="Kumar P."/>
            <person name="Ghosh T.S."/>
            <person name="Dayal M."/>
            <person name="Senapati T."/>
            <person name="Mehra S."/>
            <person name="Dey P."/>
            <person name="Desigamani A."/>
            <person name="Kumar D."/>
            <person name="Rana P."/>
            <person name="Kumar B."/>
            <person name="Maiti T.K."/>
            <person name="Sharma N.C."/>
            <person name="Bhadra R.K."/>
            <person name="Mutreja A."/>
            <person name="Nair G.B."/>
            <person name="Ramamurthy T."/>
            <person name="Das B."/>
        </authorList>
    </citation>
    <scope>NUCLEOTIDE SEQUENCE [LARGE SCALE GENOMIC DNA]</scope>
    <source>
        <strain evidence="3 4">IDH06781</strain>
    </source>
</reference>
<evidence type="ECO:0000256" key="2">
    <source>
        <dbReference type="SAM" id="Phobius"/>
    </source>
</evidence>
<feature type="region of interest" description="Disordered" evidence="1">
    <location>
        <begin position="83"/>
        <end position="137"/>
    </location>
</feature>
<feature type="transmembrane region" description="Helical" evidence="2">
    <location>
        <begin position="12"/>
        <end position="34"/>
    </location>
</feature>
<proteinExistence type="predicted"/>
<comment type="caution">
    <text evidence="3">The sequence shown here is derived from an EMBL/GenBank/DDBJ whole genome shotgun (WGS) entry which is preliminary data.</text>
</comment>
<keyword evidence="2" id="KW-1133">Transmembrane helix</keyword>
<gene>
    <name evidence="3" type="ORF">EYB64_12100</name>
</gene>
<organism evidence="3 4">
    <name type="scientific">Vibrio cholerae</name>
    <dbReference type="NCBI Taxonomy" id="666"/>
    <lineage>
        <taxon>Bacteria</taxon>
        <taxon>Pseudomonadati</taxon>
        <taxon>Pseudomonadota</taxon>
        <taxon>Gammaproteobacteria</taxon>
        <taxon>Vibrionales</taxon>
        <taxon>Vibrionaceae</taxon>
        <taxon>Vibrio</taxon>
    </lineage>
</organism>
<dbReference type="RefSeq" id="WP_114709034.1">
    <property type="nucleotide sequence ID" value="NZ_JACWKW010000009.1"/>
</dbReference>
<dbReference type="AlphaFoldDB" id="A0A7Z7VLR1"/>
<evidence type="ECO:0000313" key="4">
    <source>
        <dbReference type="Proteomes" id="UP000294145"/>
    </source>
</evidence>
<evidence type="ECO:0000256" key="1">
    <source>
        <dbReference type="SAM" id="MobiDB-lite"/>
    </source>
</evidence>